<organism evidence="2 3">
    <name type="scientific">Eumeta variegata</name>
    <name type="common">Bagworm moth</name>
    <name type="synonym">Eumeta japonica</name>
    <dbReference type="NCBI Taxonomy" id="151549"/>
    <lineage>
        <taxon>Eukaryota</taxon>
        <taxon>Metazoa</taxon>
        <taxon>Ecdysozoa</taxon>
        <taxon>Arthropoda</taxon>
        <taxon>Hexapoda</taxon>
        <taxon>Insecta</taxon>
        <taxon>Pterygota</taxon>
        <taxon>Neoptera</taxon>
        <taxon>Endopterygota</taxon>
        <taxon>Lepidoptera</taxon>
        <taxon>Glossata</taxon>
        <taxon>Ditrysia</taxon>
        <taxon>Tineoidea</taxon>
        <taxon>Psychidae</taxon>
        <taxon>Oiketicinae</taxon>
        <taxon>Eumeta</taxon>
    </lineage>
</organism>
<accession>A0A4C1ZM45</accession>
<comment type="caution">
    <text evidence="2">The sequence shown here is derived from an EMBL/GenBank/DDBJ whole genome shotgun (WGS) entry which is preliminary data.</text>
</comment>
<dbReference type="Proteomes" id="UP000299102">
    <property type="component" value="Unassembled WGS sequence"/>
</dbReference>
<feature type="compositionally biased region" description="Basic and acidic residues" evidence="1">
    <location>
        <begin position="46"/>
        <end position="65"/>
    </location>
</feature>
<sequence>MFARAPATVPARPSLSFFQSHTFAHRVKIHRAQNKQPGNRPRRRDIHTSRAADETAHNVKPRSHDNSAAARGAGGAMI</sequence>
<reference evidence="2 3" key="1">
    <citation type="journal article" date="2019" name="Commun. Biol.">
        <title>The bagworm genome reveals a unique fibroin gene that provides high tensile strength.</title>
        <authorList>
            <person name="Kono N."/>
            <person name="Nakamura H."/>
            <person name="Ohtoshi R."/>
            <person name="Tomita M."/>
            <person name="Numata K."/>
            <person name="Arakawa K."/>
        </authorList>
    </citation>
    <scope>NUCLEOTIDE SEQUENCE [LARGE SCALE GENOMIC DNA]</scope>
</reference>
<evidence type="ECO:0000313" key="3">
    <source>
        <dbReference type="Proteomes" id="UP000299102"/>
    </source>
</evidence>
<evidence type="ECO:0000256" key="1">
    <source>
        <dbReference type="SAM" id="MobiDB-lite"/>
    </source>
</evidence>
<evidence type="ECO:0000313" key="2">
    <source>
        <dbReference type="EMBL" id="GBP88828.1"/>
    </source>
</evidence>
<dbReference type="EMBL" id="BGZK01001961">
    <property type="protein sequence ID" value="GBP88828.1"/>
    <property type="molecule type" value="Genomic_DNA"/>
</dbReference>
<dbReference type="AlphaFoldDB" id="A0A4C1ZM45"/>
<proteinExistence type="predicted"/>
<keyword evidence="3" id="KW-1185">Reference proteome</keyword>
<feature type="region of interest" description="Disordered" evidence="1">
    <location>
        <begin position="29"/>
        <end position="78"/>
    </location>
</feature>
<gene>
    <name evidence="2" type="ORF">EVAR_65821_1</name>
</gene>
<name>A0A4C1ZM45_EUMVA</name>
<protein>
    <submittedName>
        <fullName evidence="2">Uncharacterized protein</fullName>
    </submittedName>
</protein>